<comment type="caution">
    <text evidence="1">The sequence shown here is derived from an EMBL/GenBank/DDBJ whole genome shotgun (WGS) entry which is preliminary data.</text>
</comment>
<gene>
    <name evidence="1" type="ORF">BV22DRAFT_1126169</name>
</gene>
<organism evidence="1 2">
    <name type="scientific">Leucogyrophana mollusca</name>
    <dbReference type="NCBI Taxonomy" id="85980"/>
    <lineage>
        <taxon>Eukaryota</taxon>
        <taxon>Fungi</taxon>
        <taxon>Dikarya</taxon>
        <taxon>Basidiomycota</taxon>
        <taxon>Agaricomycotina</taxon>
        <taxon>Agaricomycetes</taxon>
        <taxon>Agaricomycetidae</taxon>
        <taxon>Boletales</taxon>
        <taxon>Boletales incertae sedis</taxon>
        <taxon>Leucogyrophana</taxon>
    </lineage>
</organism>
<protein>
    <submittedName>
        <fullName evidence="1">WD40 repeat-like protein</fullName>
    </submittedName>
</protein>
<accession>A0ACB8BU17</accession>
<dbReference type="Proteomes" id="UP000790709">
    <property type="component" value="Unassembled WGS sequence"/>
</dbReference>
<reference evidence="1" key="1">
    <citation type="journal article" date="2021" name="New Phytol.">
        <title>Evolutionary innovations through gain and loss of genes in the ectomycorrhizal Boletales.</title>
        <authorList>
            <person name="Wu G."/>
            <person name="Miyauchi S."/>
            <person name="Morin E."/>
            <person name="Kuo A."/>
            <person name="Drula E."/>
            <person name="Varga T."/>
            <person name="Kohler A."/>
            <person name="Feng B."/>
            <person name="Cao Y."/>
            <person name="Lipzen A."/>
            <person name="Daum C."/>
            <person name="Hundley H."/>
            <person name="Pangilinan J."/>
            <person name="Johnson J."/>
            <person name="Barry K."/>
            <person name="LaButti K."/>
            <person name="Ng V."/>
            <person name="Ahrendt S."/>
            <person name="Min B."/>
            <person name="Choi I.G."/>
            <person name="Park H."/>
            <person name="Plett J.M."/>
            <person name="Magnuson J."/>
            <person name="Spatafora J.W."/>
            <person name="Nagy L.G."/>
            <person name="Henrissat B."/>
            <person name="Grigoriev I.V."/>
            <person name="Yang Z.L."/>
            <person name="Xu J."/>
            <person name="Martin F.M."/>
        </authorList>
    </citation>
    <scope>NUCLEOTIDE SEQUENCE</scope>
    <source>
        <strain evidence="1">KUC20120723A-06</strain>
    </source>
</reference>
<evidence type="ECO:0000313" key="2">
    <source>
        <dbReference type="Proteomes" id="UP000790709"/>
    </source>
</evidence>
<name>A0ACB8BU17_9AGAM</name>
<keyword evidence="2" id="KW-1185">Reference proteome</keyword>
<sequence>MSEAFTFIQEAEPLKKVESHRKVIALITQQTIECAYFIQAYAASRSFWIRTLKYMVSDIDSKIQQYEDKFVELRANFQSKAIVQSEISILRVLDKVEHLATETDLNDMPYAEGARFDPEKGCLPGTREHIIEEISDWVNGSGDDPPRMFFLSGVAGSGKSAIAHAIAQRFEHLGRLGSSYCFDRSQQATRRPNNLFSTIARDLADLDPQRKQSLWSVIQEKRAVRTASSPREQFALFIVKPAASLVNIGPVLIVIDALDESGDASSRRSIVSILAEQLPQLPPNFRILVTSRPERDIHAAFAAKPGILYRQMDSIDTESTSRDLSLYVAHQLADVPDLEYRWPNAEWCRLLVEKSEGLFQWASTACRFIKGDDRGGLDPCEQLDVLLCQSLPPRKLDALDQLYLNILTQVFGDPAPATVAHRFRTVMETLLGVREPLPISALRRMLSQAGSMDIVGLIVRPLGSLLTGVAQDSVPVRPLHTSFHDFLTDPERSGPFHVDTSCSARMLALGSLAVMKADLCFNICGLDTSYMRNSEILDAARVRACIQPHLSYSCRFWMHHVRAATPDDELLEEVESFLCTRFLYWLEVLSAIKAIRAASQTLSMLLDWTPHPDTKLFVEDALKFVRMFGGPISQSYPHIYLSALSFAPASSKVVQTYSPQFPRTIGLRRGGARTWPAILDVLQHPAHVGAVAFSPDGSRIASGGTDALIRLWNVETGEGIPTFFEGHTGGVIAITFTPDGRRLISGSYDTTIRLWDVETGEMAQTVLLGHTDYVWSLAVSPDGRYLASGSRDRTIRVWDMERGALFLEPLEESSGVVRTVAFSADGEYVLSGLADFTIWVWSIRTGLLVAGPFGRDSDDAINFRSRCIGLMPDAKHVVRVTQDDHIRVEAMDMPEGVSLGQMGGQVGSHANCAFSRDGRTFVSCSSDYTVQVWDVVSGELLLPPLAGHSRPVVAIDISPDGQRVASGSADGTVRIWEMGAQDEVPEPTHHTRVINAIATSPDGLSIVSCSQALGGLIQVWDRCTGEVVSWELEVQPSVGCLALSPDGSRVAIYPSGGPRIYVYDIEAGCTVSSSVEAYEGTIRDMTFSSDGGRLVSMTWNRTIEMWDLEKEAAALPWDGPLADCVAFSPNGKHIACGIDDNLRILDPVSGEVQSAPFQKHTGRILSIAFSPDGRLIASGSADHTARVWDIETAASWPSNFGGHSAAIQNIAFSPNGKLIVSSSADRTICVWDVGTGIPMAGPFAGHTASITSVIFSPDGRSIISGSLDHTIRVWTLDNQLHTSPVRPVSRQGGIEMPSSLSLEASPARNQLIPLLDADTHSLRDHSQLENGWCLGPNSELLFWAPAWARTGLWRPSNTLILGTKPVELDFTRFVHGTSWTLCMEATDGNREESRGIDA</sequence>
<evidence type="ECO:0000313" key="1">
    <source>
        <dbReference type="EMBL" id="KAH7928957.1"/>
    </source>
</evidence>
<proteinExistence type="predicted"/>
<dbReference type="EMBL" id="MU266347">
    <property type="protein sequence ID" value="KAH7928957.1"/>
    <property type="molecule type" value="Genomic_DNA"/>
</dbReference>